<dbReference type="PANTHER" id="PTHR24394:SF29">
    <property type="entry name" value="MYONEURIN"/>
    <property type="match status" value="1"/>
</dbReference>
<dbReference type="GO" id="GO:0010468">
    <property type="term" value="P:regulation of gene expression"/>
    <property type="evidence" value="ECO:0007669"/>
    <property type="project" value="UniProtKB-ARBA"/>
</dbReference>
<evidence type="ECO:0000313" key="10">
    <source>
        <dbReference type="Proteomes" id="UP001516400"/>
    </source>
</evidence>
<reference evidence="9 10" key="1">
    <citation type="journal article" date="2021" name="BMC Biol.">
        <title>Horizontally acquired antibacterial genes associated with adaptive radiation of ladybird beetles.</title>
        <authorList>
            <person name="Li H.S."/>
            <person name="Tang X.F."/>
            <person name="Huang Y.H."/>
            <person name="Xu Z.Y."/>
            <person name="Chen M.L."/>
            <person name="Du X.Y."/>
            <person name="Qiu B.Y."/>
            <person name="Chen P.T."/>
            <person name="Zhang W."/>
            <person name="Slipinski A."/>
            <person name="Escalona H.E."/>
            <person name="Waterhouse R.M."/>
            <person name="Zwick A."/>
            <person name="Pang H."/>
        </authorList>
    </citation>
    <scope>NUCLEOTIDE SEQUENCE [LARGE SCALE GENOMIC DNA]</scope>
    <source>
        <strain evidence="9">SYSU2018</strain>
    </source>
</reference>
<dbReference type="SMART" id="SM00355">
    <property type="entry name" value="ZnF_C2H2"/>
    <property type="match status" value="6"/>
</dbReference>
<dbReference type="PANTHER" id="PTHR24394">
    <property type="entry name" value="ZINC FINGER PROTEIN"/>
    <property type="match status" value="1"/>
</dbReference>
<evidence type="ECO:0000256" key="3">
    <source>
        <dbReference type="ARBA" id="ARBA00022737"/>
    </source>
</evidence>
<feature type="domain" description="C2H2-type" evidence="8">
    <location>
        <begin position="103"/>
        <end position="125"/>
    </location>
</feature>
<comment type="caution">
    <text evidence="9">The sequence shown here is derived from an EMBL/GenBank/DDBJ whole genome shotgun (WGS) entry which is preliminary data.</text>
</comment>
<keyword evidence="6" id="KW-0539">Nucleus</keyword>
<dbReference type="EMBL" id="JABFTP020000062">
    <property type="protein sequence ID" value="KAL3273275.1"/>
    <property type="molecule type" value="Genomic_DNA"/>
</dbReference>
<feature type="domain" description="C2H2-type" evidence="8">
    <location>
        <begin position="45"/>
        <end position="72"/>
    </location>
</feature>
<proteinExistence type="predicted"/>
<gene>
    <name evidence="9" type="ORF">HHI36_014729</name>
</gene>
<evidence type="ECO:0000256" key="4">
    <source>
        <dbReference type="ARBA" id="ARBA00022771"/>
    </source>
</evidence>
<dbReference type="GO" id="GO:0005634">
    <property type="term" value="C:nucleus"/>
    <property type="evidence" value="ECO:0007669"/>
    <property type="project" value="UniProtKB-SubCell"/>
</dbReference>
<comment type="subcellular location">
    <subcellularLocation>
        <location evidence="1">Nucleus</location>
    </subcellularLocation>
</comment>
<dbReference type="FunFam" id="3.30.160.60:FF:000125">
    <property type="entry name" value="Putative zinc finger protein 143"/>
    <property type="match status" value="1"/>
</dbReference>
<dbReference type="InterPro" id="IPR013087">
    <property type="entry name" value="Znf_C2H2_type"/>
</dbReference>
<dbReference type="PROSITE" id="PS50157">
    <property type="entry name" value="ZINC_FINGER_C2H2_2"/>
    <property type="match status" value="5"/>
</dbReference>
<dbReference type="SUPFAM" id="SSF57667">
    <property type="entry name" value="beta-beta-alpha zinc fingers"/>
    <property type="match status" value="3"/>
</dbReference>
<dbReference type="FunFam" id="3.30.160.60:FF:001155">
    <property type="entry name" value="Zinc finger 30C"/>
    <property type="match status" value="1"/>
</dbReference>
<keyword evidence="3" id="KW-0677">Repeat</keyword>
<evidence type="ECO:0000256" key="6">
    <source>
        <dbReference type="ARBA" id="ARBA00023242"/>
    </source>
</evidence>
<dbReference type="GO" id="GO:0008270">
    <property type="term" value="F:zinc ion binding"/>
    <property type="evidence" value="ECO:0007669"/>
    <property type="project" value="UniProtKB-KW"/>
</dbReference>
<dbReference type="Proteomes" id="UP001516400">
    <property type="component" value="Unassembled WGS sequence"/>
</dbReference>
<dbReference type="GO" id="GO:1990837">
    <property type="term" value="F:sequence-specific double-stranded DNA binding"/>
    <property type="evidence" value="ECO:0007669"/>
    <property type="project" value="UniProtKB-ARBA"/>
</dbReference>
<keyword evidence="2" id="KW-0479">Metal-binding</keyword>
<dbReference type="Gene3D" id="3.30.160.60">
    <property type="entry name" value="Classic Zinc Finger"/>
    <property type="match status" value="5"/>
</dbReference>
<dbReference type="AlphaFoldDB" id="A0ABD2N4G4"/>
<evidence type="ECO:0000256" key="1">
    <source>
        <dbReference type="ARBA" id="ARBA00004123"/>
    </source>
</evidence>
<feature type="domain" description="C2H2-type" evidence="8">
    <location>
        <begin position="19"/>
        <end position="46"/>
    </location>
</feature>
<feature type="domain" description="C2H2-type" evidence="8">
    <location>
        <begin position="73"/>
        <end position="102"/>
    </location>
</feature>
<dbReference type="Pfam" id="PF00096">
    <property type="entry name" value="zf-C2H2"/>
    <property type="match status" value="5"/>
</dbReference>
<keyword evidence="5" id="KW-0862">Zinc</keyword>
<dbReference type="FunFam" id="3.30.160.60:FF:000303">
    <property type="entry name" value="Zinc finger protein 41"/>
    <property type="match status" value="1"/>
</dbReference>
<feature type="domain" description="C2H2-type" evidence="8">
    <location>
        <begin position="130"/>
        <end position="157"/>
    </location>
</feature>
<dbReference type="InterPro" id="IPR036236">
    <property type="entry name" value="Znf_C2H2_sf"/>
</dbReference>
<accession>A0ABD2N4G4</accession>
<name>A0ABD2N4G4_9CUCU</name>
<evidence type="ECO:0000256" key="5">
    <source>
        <dbReference type="ARBA" id="ARBA00022833"/>
    </source>
</evidence>
<evidence type="ECO:0000259" key="8">
    <source>
        <dbReference type="PROSITE" id="PS50157"/>
    </source>
</evidence>
<sequence length="180" mass="21475">MRRISLNSHIAIHTKNKPYICSNCGKSFAIKSELTIHKKIHSDQYQCNICFKTFVVPSKLQRHLRTHTNERPYQCPYEVCKKMFTDQSNLSEHINTHKSMRDIKCRQCDKHFKTKNQLRSHMLTHNFNTYTCDICKKSYRYKTNLILHMKKHTGYKCSFCDKNCETFSVFMRHRQGCIGK</sequence>
<evidence type="ECO:0000256" key="7">
    <source>
        <dbReference type="PROSITE-ProRule" id="PRU00042"/>
    </source>
</evidence>
<dbReference type="PROSITE" id="PS00028">
    <property type="entry name" value="ZINC_FINGER_C2H2_1"/>
    <property type="match status" value="5"/>
</dbReference>
<dbReference type="FunFam" id="3.30.160.60:FF:000744">
    <property type="entry name" value="zinc finger E-box-binding homeobox 1"/>
    <property type="match status" value="1"/>
</dbReference>
<keyword evidence="10" id="KW-1185">Reference proteome</keyword>
<evidence type="ECO:0000256" key="2">
    <source>
        <dbReference type="ARBA" id="ARBA00022723"/>
    </source>
</evidence>
<evidence type="ECO:0000313" key="9">
    <source>
        <dbReference type="EMBL" id="KAL3273275.1"/>
    </source>
</evidence>
<organism evidence="9 10">
    <name type="scientific">Cryptolaemus montrouzieri</name>
    <dbReference type="NCBI Taxonomy" id="559131"/>
    <lineage>
        <taxon>Eukaryota</taxon>
        <taxon>Metazoa</taxon>
        <taxon>Ecdysozoa</taxon>
        <taxon>Arthropoda</taxon>
        <taxon>Hexapoda</taxon>
        <taxon>Insecta</taxon>
        <taxon>Pterygota</taxon>
        <taxon>Neoptera</taxon>
        <taxon>Endopterygota</taxon>
        <taxon>Coleoptera</taxon>
        <taxon>Polyphaga</taxon>
        <taxon>Cucujiformia</taxon>
        <taxon>Coccinelloidea</taxon>
        <taxon>Coccinellidae</taxon>
        <taxon>Scymninae</taxon>
        <taxon>Scymnini</taxon>
        <taxon>Cryptolaemus</taxon>
    </lineage>
</organism>
<protein>
    <recommendedName>
        <fullName evidence="8">C2H2-type domain-containing protein</fullName>
    </recommendedName>
</protein>
<keyword evidence="4 7" id="KW-0863">Zinc-finger</keyword>